<organism evidence="17">
    <name type="scientific">Serratia symbiotica SCt-VLC</name>
    <dbReference type="NCBI Taxonomy" id="1347341"/>
    <lineage>
        <taxon>Bacteria</taxon>
        <taxon>Pseudomonadati</taxon>
        <taxon>Pseudomonadota</taxon>
        <taxon>Gammaproteobacteria</taxon>
        <taxon>Enterobacterales</taxon>
        <taxon>Yersiniaceae</taxon>
        <taxon>Serratia</taxon>
        <taxon>Serratia symbiotica</taxon>
    </lineage>
</organism>
<gene>
    <name evidence="12 17" type="primary">hemE</name>
    <name evidence="17" type="ORF">SCTVLC_1735</name>
</gene>
<reference evidence="17" key="2">
    <citation type="journal article" date="2014" name="Genome Biol. Evol.">
        <title>Settling down: the genome of Serratia symbiotica from the aphid Cinara tujafilina zooms in on the process of accommodation to a cooperative intracellular life.</title>
        <authorList>
            <person name="Manzano-Marin A."/>
            <person name="Latorre A."/>
        </authorList>
    </citation>
    <scope>NUCLEOTIDE SEQUENCE</scope>
    <source>
        <strain evidence="17">SCt-VLC</strain>
    </source>
</reference>
<dbReference type="PROSITE" id="PS00907">
    <property type="entry name" value="UROD_2"/>
    <property type="match status" value="1"/>
</dbReference>
<dbReference type="FunFam" id="3.20.20.210:FF:000001">
    <property type="entry name" value="Uroporphyrinogen decarboxylase"/>
    <property type="match status" value="1"/>
</dbReference>
<dbReference type="Pfam" id="PF01208">
    <property type="entry name" value="URO-D"/>
    <property type="match status" value="1"/>
</dbReference>
<sequence length="354" mass="39082">MNELKNDRYLRALLCQPVDVTPVWMMRQAGRYLPEYKATRAQAGDFMSLCKNAELACEVTLQPLRRYALDAAILFSDILTIPDAMGLGLYFETGEGPRFSSTIASRADVDKLPLFDPEVELGYVMNAVRTIRRELKGEVPLIGFSGSPWTLATYMVEGGSSKAFTKLKKMMYAEPTTLHLLLDKLADSVILYLNAQIKVGAQSVMVFDTWGGVLTGRDYREFSLHYMHKIVDSLLRENDGRRVPVTLFTKGGGQWLEAMASTGCDALGLDWATDIADARRRVGDKVALQGNMDPSMLYATPERIGQEVETILAGFGHGEGHVFNLGHGIHQDVPPANAGAFVEAVHAQSAKYHC</sequence>
<reference evidence="17" key="1">
    <citation type="submission" date="2013-06" db="EMBL/GenBank/DDBJ databases">
        <authorList>
            <person name="Mazano-Marin A."/>
        </authorList>
    </citation>
    <scope>NUCLEOTIDE SEQUENCE</scope>
    <source>
        <strain evidence="17">SCt-VLC</strain>
    </source>
</reference>
<evidence type="ECO:0000256" key="11">
    <source>
        <dbReference type="ARBA" id="ARBA00023244"/>
    </source>
</evidence>
<evidence type="ECO:0000256" key="4">
    <source>
        <dbReference type="ARBA" id="ARBA00009935"/>
    </source>
</evidence>
<feature type="binding site" evidence="12">
    <location>
        <position position="209"/>
    </location>
    <ligand>
        <name>substrate</name>
    </ligand>
</feature>
<dbReference type="GO" id="GO:0005829">
    <property type="term" value="C:cytosol"/>
    <property type="evidence" value="ECO:0007669"/>
    <property type="project" value="TreeGrafter"/>
</dbReference>
<feature type="binding site" evidence="12">
    <location>
        <position position="327"/>
    </location>
    <ligand>
        <name>substrate</name>
    </ligand>
</feature>
<evidence type="ECO:0000256" key="5">
    <source>
        <dbReference type="ARBA" id="ARBA00011738"/>
    </source>
</evidence>
<comment type="caution">
    <text evidence="12">Lacks conserved residue(s) required for the propagation of feature annotation.</text>
</comment>
<dbReference type="InterPro" id="IPR006361">
    <property type="entry name" value="Uroporphyrinogen_deCO2ase_HemE"/>
</dbReference>
<evidence type="ECO:0000256" key="1">
    <source>
        <dbReference type="ARBA" id="ARBA00002448"/>
    </source>
</evidence>
<comment type="subcellular location">
    <subcellularLocation>
        <location evidence="2 12">Cytoplasm</location>
    </subcellularLocation>
</comment>
<dbReference type="PANTHER" id="PTHR21091:SF169">
    <property type="entry name" value="UROPORPHYRINOGEN DECARBOXYLASE"/>
    <property type="match status" value="1"/>
</dbReference>
<protein>
    <recommendedName>
        <fullName evidence="7 12">Uroporphyrinogen decarboxylase</fullName>
        <shortName evidence="12">UPD</shortName>
        <shortName evidence="12">URO-D</shortName>
        <ecNumber evidence="6 12">4.1.1.37</ecNumber>
    </recommendedName>
</protein>
<evidence type="ECO:0000256" key="14">
    <source>
        <dbReference type="RuleBase" id="RU004169"/>
    </source>
</evidence>
<evidence type="ECO:0000256" key="3">
    <source>
        <dbReference type="ARBA" id="ARBA00004804"/>
    </source>
</evidence>
<feature type="binding site" evidence="12">
    <location>
        <position position="77"/>
    </location>
    <ligand>
        <name>substrate</name>
    </ligand>
</feature>
<evidence type="ECO:0000313" key="17">
    <source>
        <dbReference type="EMBL" id="CDG48428.1"/>
    </source>
</evidence>
<evidence type="ECO:0000256" key="12">
    <source>
        <dbReference type="HAMAP-Rule" id="MF_00218"/>
    </source>
</evidence>
<dbReference type="Gene3D" id="3.20.20.210">
    <property type="match status" value="1"/>
</dbReference>
<accession>A0A068RBK2</accession>
<dbReference type="EC" id="4.1.1.37" evidence="6 12"/>
<dbReference type="HAMAP" id="MF_00218">
    <property type="entry name" value="URO_D"/>
    <property type="match status" value="1"/>
</dbReference>
<dbReference type="GO" id="GO:0004853">
    <property type="term" value="F:uroporphyrinogen decarboxylase activity"/>
    <property type="evidence" value="ECO:0007669"/>
    <property type="project" value="UniProtKB-UniRule"/>
</dbReference>
<feature type="domain" description="Uroporphyrinogen decarboxylase (URO-D)" evidence="16">
    <location>
        <begin position="142"/>
        <end position="158"/>
    </location>
</feature>
<feature type="binding site" evidence="12">
    <location>
        <begin position="27"/>
        <end position="31"/>
    </location>
    <ligand>
        <name>substrate</name>
    </ligand>
</feature>
<feature type="binding site" evidence="12">
    <location>
        <position position="154"/>
    </location>
    <ligand>
        <name>substrate</name>
    </ligand>
</feature>
<dbReference type="GO" id="GO:0019353">
    <property type="term" value="P:protoporphyrinogen IX biosynthetic process from glutamate"/>
    <property type="evidence" value="ECO:0007669"/>
    <property type="project" value="TreeGrafter"/>
</dbReference>
<keyword evidence="11 12" id="KW-0627">Porphyrin biosynthesis</keyword>
<feature type="site" description="Transition state stabilizer" evidence="12">
    <location>
        <position position="77"/>
    </location>
</feature>
<comment type="subunit">
    <text evidence="5 12">Homodimer.</text>
</comment>
<dbReference type="EMBL" id="FR904235">
    <property type="protein sequence ID" value="CDG48428.1"/>
    <property type="molecule type" value="Genomic_DNA"/>
</dbReference>
<dbReference type="PROSITE" id="PS00906">
    <property type="entry name" value="UROD_1"/>
    <property type="match status" value="1"/>
</dbReference>
<comment type="pathway">
    <text evidence="3 12 13">Porphyrin-containing compound metabolism; protoporphyrin-IX biosynthesis; coproporphyrinogen-III from 5-aminolevulinate: step 4/4.</text>
</comment>
<dbReference type="UniPathway" id="UPA00251">
    <property type="reaction ID" value="UER00321"/>
</dbReference>
<evidence type="ECO:0000259" key="15">
    <source>
        <dbReference type="PROSITE" id="PS00906"/>
    </source>
</evidence>
<evidence type="ECO:0000259" key="16">
    <source>
        <dbReference type="PROSITE" id="PS00907"/>
    </source>
</evidence>
<dbReference type="RefSeq" id="WP_061770647.1">
    <property type="nucleotide sequence ID" value="NZ_FR904235.1"/>
</dbReference>
<evidence type="ECO:0000256" key="10">
    <source>
        <dbReference type="ARBA" id="ARBA00023239"/>
    </source>
</evidence>
<evidence type="ECO:0000256" key="7">
    <source>
        <dbReference type="ARBA" id="ARBA00014308"/>
    </source>
</evidence>
<dbReference type="PANTHER" id="PTHR21091">
    <property type="entry name" value="METHYLTETRAHYDROFOLATE:HOMOCYSTEINE METHYLTRANSFERASE RELATED"/>
    <property type="match status" value="1"/>
</dbReference>
<dbReference type="InterPro" id="IPR038071">
    <property type="entry name" value="UROD/MetE-like_sf"/>
</dbReference>
<dbReference type="CDD" id="cd00717">
    <property type="entry name" value="URO-D"/>
    <property type="match status" value="1"/>
</dbReference>
<dbReference type="OrthoDB" id="9806656at2"/>
<evidence type="ECO:0000256" key="8">
    <source>
        <dbReference type="ARBA" id="ARBA00022490"/>
    </source>
</evidence>
<evidence type="ECO:0000256" key="9">
    <source>
        <dbReference type="ARBA" id="ARBA00022793"/>
    </source>
</evidence>
<evidence type="ECO:0000256" key="13">
    <source>
        <dbReference type="RuleBase" id="RU000554"/>
    </source>
</evidence>
<dbReference type="AlphaFoldDB" id="A0A068RBK2"/>
<feature type="domain" description="Uroporphyrinogen decarboxylase (URO-D)" evidence="15">
    <location>
        <begin position="22"/>
        <end position="31"/>
    </location>
</feature>
<name>A0A068RBK2_9GAMM</name>
<keyword evidence="10 12" id="KW-0456">Lyase</keyword>
<keyword evidence="9 12" id="KW-0210">Decarboxylase</keyword>
<proteinExistence type="inferred from homology"/>
<comment type="similarity">
    <text evidence="4 12 14">Belongs to the uroporphyrinogen decarboxylase family.</text>
</comment>
<keyword evidence="8 12" id="KW-0963">Cytoplasm</keyword>
<comment type="catalytic activity">
    <reaction evidence="12 13">
        <text>uroporphyrinogen III + 4 H(+) = coproporphyrinogen III + 4 CO2</text>
        <dbReference type="Rhea" id="RHEA:19865"/>
        <dbReference type="ChEBI" id="CHEBI:15378"/>
        <dbReference type="ChEBI" id="CHEBI:16526"/>
        <dbReference type="ChEBI" id="CHEBI:57308"/>
        <dbReference type="ChEBI" id="CHEBI:57309"/>
        <dbReference type="EC" id="4.1.1.37"/>
    </reaction>
</comment>
<dbReference type="InterPro" id="IPR000257">
    <property type="entry name" value="Uroporphyrinogen_deCOase"/>
</dbReference>
<dbReference type="SUPFAM" id="SSF51726">
    <property type="entry name" value="UROD/MetE-like"/>
    <property type="match status" value="1"/>
</dbReference>
<evidence type="ECO:0000256" key="2">
    <source>
        <dbReference type="ARBA" id="ARBA00004496"/>
    </source>
</evidence>
<comment type="function">
    <text evidence="1 12">Catalyzes the decarboxylation of four acetate groups of uroporphyrinogen-III to yield coproporphyrinogen-III.</text>
</comment>
<evidence type="ECO:0000256" key="6">
    <source>
        <dbReference type="ARBA" id="ARBA00012288"/>
    </source>
</evidence>
<dbReference type="NCBIfam" id="TIGR01464">
    <property type="entry name" value="hemE"/>
    <property type="match status" value="1"/>
</dbReference>